<dbReference type="GO" id="GO:0005634">
    <property type="term" value="C:nucleus"/>
    <property type="evidence" value="ECO:0007669"/>
    <property type="project" value="TreeGrafter"/>
</dbReference>
<dbReference type="PROSITE" id="PS50011">
    <property type="entry name" value="PROTEIN_KINASE_DOM"/>
    <property type="match status" value="1"/>
</dbReference>
<dbReference type="GO" id="GO:0010468">
    <property type="term" value="P:regulation of gene expression"/>
    <property type="evidence" value="ECO:0007669"/>
    <property type="project" value="TreeGrafter"/>
</dbReference>
<dbReference type="GO" id="GO:0007165">
    <property type="term" value="P:signal transduction"/>
    <property type="evidence" value="ECO:0007669"/>
    <property type="project" value="TreeGrafter"/>
</dbReference>
<dbReference type="SMART" id="SM00220">
    <property type="entry name" value="S_TKc"/>
    <property type="match status" value="1"/>
</dbReference>
<feature type="binding site" evidence="14">
    <location>
        <position position="71"/>
    </location>
    <ligand>
        <name>ATP</name>
        <dbReference type="ChEBI" id="CHEBI:30616"/>
    </ligand>
</feature>
<evidence type="ECO:0000256" key="6">
    <source>
        <dbReference type="ARBA" id="ARBA00022777"/>
    </source>
</evidence>
<dbReference type="GO" id="GO:0000307">
    <property type="term" value="C:cyclin-dependent protein kinase holoenzyme complex"/>
    <property type="evidence" value="ECO:0007669"/>
    <property type="project" value="TreeGrafter"/>
</dbReference>
<dbReference type="PANTHER" id="PTHR24056:SF254">
    <property type="entry name" value="CYCLIN-DEPENDENT KINASE 2"/>
    <property type="match status" value="1"/>
</dbReference>
<dbReference type="PROSITE" id="PS00107">
    <property type="entry name" value="PROTEIN_KINASE_ATP"/>
    <property type="match status" value="1"/>
</dbReference>
<comment type="similarity">
    <text evidence="1">Belongs to the protein kinase superfamily. CMGC Ser/Thr protein kinase family. CDC2/CDKX subfamily.</text>
</comment>
<evidence type="ECO:0000256" key="11">
    <source>
        <dbReference type="ARBA" id="ARBA00042858"/>
    </source>
</evidence>
<keyword evidence="3 15" id="KW-0723">Serine/threonine-protein kinase</keyword>
<keyword evidence="18" id="KW-1185">Reference proteome</keyword>
<evidence type="ECO:0000313" key="18">
    <source>
        <dbReference type="Proteomes" id="UP000692954"/>
    </source>
</evidence>
<dbReference type="Pfam" id="PF00069">
    <property type="entry name" value="Pkinase"/>
    <property type="match status" value="1"/>
</dbReference>
<protein>
    <recommendedName>
        <fullName evidence="9">Cyclin-dependent kinase 2 homolog</fullName>
        <ecNumber evidence="2">2.7.11.22</ecNumber>
    </recommendedName>
    <alternativeName>
        <fullName evidence="10">Cell division control protein 2 homolog</fullName>
    </alternativeName>
    <alternativeName>
        <fullName evidence="11">cdc2-related kinase 2</fullName>
    </alternativeName>
</protein>
<evidence type="ECO:0000256" key="3">
    <source>
        <dbReference type="ARBA" id="ARBA00022527"/>
    </source>
</evidence>
<evidence type="ECO:0000256" key="7">
    <source>
        <dbReference type="ARBA" id="ARBA00022840"/>
    </source>
</evidence>
<dbReference type="InterPro" id="IPR050108">
    <property type="entry name" value="CDK"/>
</dbReference>
<name>A0A8S1NQT6_9CILI</name>
<evidence type="ECO:0000256" key="5">
    <source>
        <dbReference type="ARBA" id="ARBA00022741"/>
    </source>
</evidence>
<dbReference type="FunFam" id="1.10.510.10:FF:000611">
    <property type="entry name" value="CMGC family protein kinase"/>
    <property type="match status" value="1"/>
</dbReference>
<dbReference type="CDD" id="cd07829">
    <property type="entry name" value="STKc_CDK_like"/>
    <property type="match status" value="1"/>
</dbReference>
<comment type="caution">
    <text evidence="17">The sequence shown here is derived from an EMBL/GenBank/DDBJ whole genome shotgun (WGS) entry which is preliminary data.</text>
</comment>
<reference evidence="17" key="1">
    <citation type="submission" date="2021-01" db="EMBL/GenBank/DDBJ databases">
        <authorList>
            <consortium name="Genoscope - CEA"/>
            <person name="William W."/>
        </authorList>
    </citation>
    <scope>NUCLEOTIDE SEQUENCE</scope>
</reference>
<dbReference type="GO" id="GO:0000082">
    <property type="term" value="P:G1/S transition of mitotic cell cycle"/>
    <property type="evidence" value="ECO:0007669"/>
    <property type="project" value="TreeGrafter"/>
</dbReference>
<dbReference type="InterPro" id="IPR000719">
    <property type="entry name" value="Prot_kinase_dom"/>
</dbReference>
<accession>A0A8S1NQT6</accession>
<evidence type="ECO:0000256" key="14">
    <source>
        <dbReference type="PROSITE-ProRule" id="PRU10141"/>
    </source>
</evidence>
<dbReference type="PROSITE" id="PS00108">
    <property type="entry name" value="PROTEIN_KINASE_ST"/>
    <property type="match status" value="1"/>
</dbReference>
<feature type="domain" description="Protein kinase" evidence="16">
    <location>
        <begin position="41"/>
        <end position="326"/>
    </location>
</feature>
<evidence type="ECO:0000256" key="10">
    <source>
        <dbReference type="ARBA" id="ARBA00041902"/>
    </source>
</evidence>
<dbReference type="InterPro" id="IPR017441">
    <property type="entry name" value="Protein_kinase_ATP_BS"/>
</dbReference>
<sequence>MPRQNKILKQVLMDEISIIFYRDMQIEQDECTQYNKFMQNFSKEEKLGEGTYGIVTRAFDKKRGKVVAIKKLKLDSCDDEGVPSTTIREIAILQKLKHGNIINLLEVKYFMQEKKILLIFESMQCDLRKYLDNNQTLSLNTIKQIIYQILLGLSFCHSRRVLHRDLKPQNILLNETMTLKLADFGLSRVFPFPMPKFTREIATLWYRAPELMLGDDNYGTGVDIWAVGCIMAECLIGRPLLAGDSQVDMLFKMMELLGTPNDNTYVGLSKLPHFKVTFPKFQGKDLIEVIPVLEHDRKGLEILQSMLQFNPGKRPQAKELLKHCWFDDIRNNY</sequence>
<dbReference type="AlphaFoldDB" id="A0A8S1NQT6"/>
<dbReference type="InterPro" id="IPR008271">
    <property type="entry name" value="Ser/Thr_kinase_AS"/>
</dbReference>
<evidence type="ECO:0000256" key="1">
    <source>
        <dbReference type="ARBA" id="ARBA00006485"/>
    </source>
</evidence>
<keyword evidence="5 14" id="KW-0547">Nucleotide-binding</keyword>
<dbReference type="GO" id="GO:0005737">
    <property type="term" value="C:cytoplasm"/>
    <property type="evidence" value="ECO:0007669"/>
    <property type="project" value="TreeGrafter"/>
</dbReference>
<evidence type="ECO:0000256" key="9">
    <source>
        <dbReference type="ARBA" id="ARBA00039612"/>
    </source>
</evidence>
<dbReference type="EMBL" id="CAJJDN010000065">
    <property type="protein sequence ID" value="CAD8095747.1"/>
    <property type="molecule type" value="Genomic_DNA"/>
</dbReference>
<comment type="subunit">
    <text evidence="8">May form a complex composed of at least the catalytic subunit CRK2 and a cyclin.</text>
</comment>
<dbReference type="GO" id="GO:0005524">
    <property type="term" value="F:ATP binding"/>
    <property type="evidence" value="ECO:0007669"/>
    <property type="project" value="UniProtKB-UniRule"/>
</dbReference>
<keyword evidence="4" id="KW-0808">Transferase</keyword>
<gene>
    <name evidence="17" type="ORF">PSON_ATCC_30995.1.T0650069</name>
</gene>
<dbReference type="PANTHER" id="PTHR24056">
    <property type="entry name" value="CELL DIVISION PROTEIN KINASE"/>
    <property type="match status" value="1"/>
</dbReference>
<evidence type="ECO:0000256" key="2">
    <source>
        <dbReference type="ARBA" id="ARBA00012425"/>
    </source>
</evidence>
<evidence type="ECO:0000256" key="13">
    <source>
        <dbReference type="ARBA" id="ARBA00048367"/>
    </source>
</evidence>
<dbReference type="GO" id="GO:0010389">
    <property type="term" value="P:regulation of G2/M transition of mitotic cell cycle"/>
    <property type="evidence" value="ECO:0007669"/>
    <property type="project" value="TreeGrafter"/>
</dbReference>
<dbReference type="GO" id="GO:0030332">
    <property type="term" value="F:cyclin binding"/>
    <property type="evidence" value="ECO:0007669"/>
    <property type="project" value="TreeGrafter"/>
</dbReference>
<dbReference type="OrthoDB" id="284433at2759"/>
<evidence type="ECO:0000259" key="16">
    <source>
        <dbReference type="PROSITE" id="PS50011"/>
    </source>
</evidence>
<evidence type="ECO:0000256" key="15">
    <source>
        <dbReference type="RuleBase" id="RU000304"/>
    </source>
</evidence>
<keyword evidence="7 14" id="KW-0067">ATP-binding</keyword>
<dbReference type="Proteomes" id="UP000692954">
    <property type="component" value="Unassembled WGS sequence"/>
</dbReference>
<evidence type="ECO:0000256" key="12">
    <source>
        <dbReference type="ARBA" id="ARBA00047811"/>
    </source>
</evidence>
<evidence type="ECO:0000256" key="4">
    <source>
        <dbReference type="ARBA" id="ARBA00022679"/>
    </source>
</evidence>
<comment type="catalytic activity">
    <reaction evidence="13">
        <text>L-seryl-[protein] + ATP = O-phospho-L-seryl-[protein] + ADP + H(+)</text>
        <dbReference type="Rhea" id="RHEA:17989"/>
        <dbReference type="Rhea" id="RHEA-COMP:9863"/>
        <dbReference type="Rhea" id="RHEA-COMP:11604"/>
        <dbReference type="ChEBI" id="CHEBI:15378"/>
        <dbReference type="ChEBI" id="CHEBI:29999"/>
        <dbReference type="ChEBI" id="CHEBI:30616"/>
        <dbReference type="ChEBI" id="CHEBI:83421"/>
        <dbReference type="ChEBI" id="CHEBI:456216"/>
        <dbReference type="EC" id="2.7.11.22"/>
    </reaction>
</comment>
<comment type="catalytic activity">
    <reaction evidence="12">
        <text>L-threonyl-[protein] + ATP = O-phospho-L-threonyl-[protein] + ADP + H(+)</text>
        <dbReference type="Rhea" id="RHEA:46608"/>
        <dbReference type="Rhea" id="RHEA-COMP:11060"/>
        <dbReference type="Rhea" id="RHEA-COMP:11605"/>
        <dbReference type="ChEBI" id="CHEBI:15378"/>
        <dbReference type="ChEBI" id="CHEBI:30013"/>
        <dbReference type="ChEBI" id="CHEBI:30616"/>
        <dbReference type="ChEBI" id="CHEBI:61977"/>
        <dbReference type="ChEBI" id="CHEBI:456216"/>
        <dbReference type="EC" id="2.7.11.22"/>
    </reaction>
</comment>
<dbReference type="EC" id="2.7.11.22" evidence="2"/>
<proteinExistence type="inferred from homology"/>
<evidence type="ECO:0000313" key="17">
    <source>
        <dbReference type="EMBL" id="CAD8095747.1"/>
    </source>
</evidence>
<dbReference type="GO" id="GO:0004693">
    <property type="term" value="F:cyclin-dependent protein serine/threonine kinase activity"/>
    <property type="evidence" value="ECO:0007669"/>
    <property type="project" value="UniProtKB-EC"/>
</dbReference>
<organism evidence="17 18">
    <name type="scientific">Paramecium sonneborni</name>
    <dbReference type="NCBI Taxonomy" id="65129"/>
    <lineage>
        <taxon>Eukaryota</taxon>
        <taxon>Sar</taxon>
        <taxon>Alveolata</taxon>
        <taxon>Ciliophora</taxon>
        <taxon>Intramacronucleata</taxon>
        <taxon>Oligohymenophorea</taxon>
        <taxon>Peniculida</taxon>
        <taxon>Parameciidae</taxon>
        <taxon>Paramecium</taxon>
    </lineage>
</organism>
<keyword evidence="6" id="KW-0418">Kinase</keyword>
<evidence type="ECO:0000256" key="8">
    <source>
        <dbReference type="ARBA" id="ARBA00038543"/>
    </source>
</evidence>
<dbReference type="FunFam" id="3.30.200.20:FF:000737">
    <property type="entry name" value="Protein kinase putative (CRK)"/>
    <property type="match status" value="1"/>
</dbReference>